<evidence type="ECO:0000256" key="11">
    <source>
        <dbReference type="ARBA" id="ARBA00022967"/>
    </source>
</evidence>
<dbReference type="InterPro" id="IPR004014">
    <property type="entry name" value="ATPase_P-typ_cation-transptr_N"/>
</dbReference>
<dbReference type="SUPFAM" id="SSF56784">
    <property type="entry name" value="HAD-like"/>
    <property type="match status" value="1"/>
</dbReference>
<feature type="compositionally biased region" description="Acidic residues" evidence="18">
    <location>
        <begin position="213"/>
        <end position="222"/>
    </location>
</feature>
<feature type="region of interest" description="Disordered" evidence="18">
    <location>
        <begin position="1394"/>
        <end position="1456"/>
    </location>
</feature>
<name>A0A1B9IF57_9TREE</name>
<feature type="transmembrane region" description="Helical" evidence="17">
    <location>
        <begin position="1244"/>
        <end position="1265"/>
    </location>
</feature>
<dbReference type="OrthoDB" id="3352408at2759"/>
<feature type="compositionally biased region" description="Polar residues" evidence="18">
    <location>
        <begin position="177"/>
        <end position="186"/>
    </location>
</feature>
<comment type="subcellular location">
    <subcellularLocation>
        <location evidence="17">Membrane</location>
        <topology evidence="17">Multi-pass membrane protein</topology>
    </subcellularLocation>
    <subcellularLocation>
        <location evidence="1">Vacuole membrane</location>
        <topology evidence="1">Multi-pass membrane protein</topology>
    </subcellularLocation>
</comment>
<dbReference type="GO" id="GO:0005774">
    <property type="term" value="C:vacuolar membrane"/>
    <property type="evidence" value="ECO:0007669"/>
    <property type="project" value="UniProtKB-SubCell"/>
</dbReference>
<evidence type="ECO:0000256" key="6">
    <source>
        <dbReference type="ARBA" id="ARBA00022723"/>
    </source>
</evidence>
<dbReference type="Gene3D" id="2.70.150.10">
    <property type="entry name" value="Calcium-transporting ATPase, cytoplasmic transduction domain A"/>
    <property type="match status" value="1"/>
</dbReference>
<dbReference type="GO" id="GO:0005388">
    <property type="term" value="F:P-type calcium transporter activity"/>
    <property type="evidence" value="ECO:0007669"/>
    <property type="project" value="UniProtKB-EC"/>
</dbReference>
<dbReference type="FunFam" id="1.20.1110.10:FF:000039">
    <property type="entry name" value="Calcium-transporting ATPase"/>
    <property type="match status" value="1"/>
</dbReference>
<dbReference type="InterPro" id="IPR036412">
    <property type="entry name" value="HAD-like_sf"/>
</dbReference>
<dbReference type="Pfam" id="PF00689">
    <property type="entry name" value="Cation_ATPase_C"/>
    <property type="match status" value="1"/>
</dbReference>
<dbReference type="STRING" id="1331196.A0A1B9IF57"/>
<gene>
    <name evidence="20" type="ORF">L486_08420</name>
</gene>
<dbReference type="SFLD" id="SFLDF00027">
    <property type="entry name" value="p-type_atpase"/>
    <property type="match status" value="1"/>
</dbReference>
<feature type="region of interest" description="Disordered" evidence="18">
    <location>
        <begin position="1"/>
        <end position="250"/>
    </location>
</feature>
<keyword evidence="2 17" id="KW-0813">Transport</keyword>
<evidence type="ECO:0000256" key="17">
    <source>
        <dbReference type="RuleBase" id="RU361146"/>
    </source>
</evidence>
<evidence type="ECO:0000256" key="12">
    <source>
        <dbReference type="ARBA" id="ARBA00022989"/>
    </source>
</evidence>
<dbReference type="InterPro" id="IPR023298">
    <property type="entry name" value="ATPase_P-typ_TM_dom_sf"/>
</dbReference>
<protein>
    <recommendedName>
        <fullName evidence="17">Calcium-transporting ATPase</fullName>
        <ecNumber evidence="17">7.2.2.10</ecNumber>
    </recommendedName>
</protein>
<feature type="compositionally biased region" description="Low complexity" evidence="18">
    <location>
        <begin position="54"/>
        <end position="63"/>
    </location>
</feature>
<dbReference type="Gene3D" id="3.40.50.1000">
    <property type="entry name" value="HAD superfamily/HAD-like"/>
    <property type="match status" value="1"/>
</dbReference>
<dbReference type="GO" id="GO:0005524">
    <property type="term" value="F:ATP binding"/>
    <property type="evidence" value="ECO:0007669"/>
    <property type="project" value="UniProtKB-KW"/>
</dbReference>
<evidence type="ECO:0000313" key="21">
    <source>
        <dbReference type="Proteomes" id="UP000092583"/>
    </source>
</evidence>
<dbReference type="FunFam" id="3.40.1110.10:FF:000031">
    <property type="entry name" value="Calcium-transporting ATPase"/>
    <property type="match status" value="1"/>
</dbReference>
<keyword evidence="6" id="KW-0479">Metal-binding</keyword>
<dbReference type="Pfam" id="PF00122">
    <property type="entry name" value="E1-E2_ATPase"/>
    <property type="match status" value="1"/>
</dbReference>
<feature type="transmembrane region" description="Helical" evidence="17">
    <location>
        <begin position="563"/>
        <end position="585"/>
    </location>
</feature>
<evidence type="ECO:0000256" key="5">
    <source>
        <dbReference type="ARBA" id="ARBA00022692"/>
    </source>
</evidence>
<feature type="region of interest" description="Disordered" evidence="18">
    <location>
        <begin position="281"/>
        <end position="311"/>
    </location>
</feature>
<feature type="transmembrane region" description="Helical" evidence="17">
    <location>
        <begin position="1211"/>
        <end position="1232"/>
    </location>
</feature>
<dbReference type="SFLD" id="SFLDG00002">
    <property type="entry name" value="C1.7:_P-type_atpase_like"/>
    <property type="match status" value="1"/>
</dbReference>
<dbReference type="InterPro" id="IPR006408">
    <property type="entry name" value="P-type_ATPase_IIB"/>
</dbReference>
<keyword evidence="9 17" id="KW-0067">ATP-binding</keyword>
<dbReference type="EMBL" id="KV700093">
    <property type="protein sequence ID" value="OCF54097.1"/>
    <property type="molecule type" value="Genomic_DNA"/>
</dbReference>
<comment type="caution">
    <text evidence="17">Lacks conserved residue(s) required for the propagation of feature annotation.</text>
</comment>
<reference evidence="20 21" key="1">
    <citation type="submission" date="2013-07" db="EMBL/GenBank/DDBJ databases">
        <title>The Genome Sequence of Kwoniella mangroviensis CBS10435.</title>
        <authorList>
            <consortium name="The Broad Institute Genome Sequencing Platform"/>
            <person name="Cuomo C."/>
            <person name="Litvintseva A."/>
            <person name="Chen Y."/>
            <person name="Heitman J."/>
            <person name="Sun S."/>
            <person name="Springer D."/>
            <person name="Dromer F."/>
            <person name="Young S.K."/>
            <person name="Zeng Q."/>
            <person name="Gargeya S."/>
            <person name="Fitzgerald M."/>
            <person name="Abouelleil A."/>
            <person name="Alvarado L."/>
            <person name="Berlin A.M."/>
            <person name="Chapman S.B."/>
            <person name="Dewar J."/>
            <person name="Goldberg J."/>
            <person name="Griggs A."/>
            <person name="Gujja S."/>
            <person name="Hansen M."/>
            <person name="Howarth C."/>
            <person name="Imamovic A."/>
            <person name="Larimer J."/>
            <person name="McCowan C."/>
            <person name="Murphy C."/>
            <person name="Pearson M."/>
            <person name="Priest M."/>
            <person name="Roberts A."/>
            <person name="Saif S."/>
            <person name="Shea T."/>
            <person name="Sykes S."/>
            <person name="Wortman J."/>
            <person name="Nusbaum C."/>
            <person name="Birren B."/>
        </authorList>
    </citation>
    <scope>NUCLEOTIDE SEQUENCE [LARGE SCALE GENOMIC DNA]</scope>
    <source>
        <strain evidence="20 21">CBS 10435</strain>
    </source>
</reference>
<keyword evidence="7 17" id="KW-0547">Nucleotide-binding</keyword>
<dbReference type="Gene3D" id="3.40.1110.10">
    <property type="entry name" value="Calcium-transporting ATPase, cytoplasmic domain N"/>
    <property type="match status" value="1"/>
</dbReference>
<feature type="compositionally biased region" description="Polar residues" evidence="18">
    <location>
        <begin position="69"/>
        <end position="96"/>
    </location>
</feature>
<evidence type="ECO:0000259" key="19">
    <source>
        <dbReference type="SMART" id="SM00831"/>
    </source>
</evidence>
<dbReference type="SUPFAM" id="SSF81653">
    <property type="entry name" value="Calcium ATPase, transduction domain A"/>
    <property type="match status" value="1"/>
</dbReference>
<dbReference type="SMART" id="SM00831">
    <property type="entry name" value="Cation_ATPase_N"/>
    <property type="match status" value="1"/>
</dbReference>
<keyword evidence="12 17" id="KW-1133">Transmembrane helix</keyword>
<dbReference type="PRINTS" id="PR00119">
    <property type="entry name" value="CATATPASE"/>
</dbReference>
<dbReference type="SFLD" id="SFLDS00003">
    <property type="entry name" value="Haloacid_Dehalogenase"/>
    <property type="match status" value="1"/>
</dbReference>
<dbReference type="PRINTS" id="PR00120">
    <property type="entry name" value="HATPASE"/>
</dbReference>
<evidence type="ECO:0000256" key="7">
    <source>
        <dbReference type="ARBA" id="ARBA00022741"/>
    </source>
</evidence>
<feature type="transmembrane region" description="Helical" evidence="17">
    <location>
        <begin position="345"/>
        <end position="362"/>
    </location>
</feature>
<evidence type="ECO:0000256" key="9">
    <source>
        <dbReference type="ARBA" id="ARBA00022840"/>
    </source>
</evidence>
<feature type="transmembrane region" description="Helical" evidence="17">
    <location>
        <begin position="1136"/>
        <end position="1162"/>
    </location>
</feature>
<dbReference type="Pfam" id="PF00690">
    <property type="entry name" value="Cation_ATPase_N"/>
    <property type="match status" value="1"/>
</dbReference>
<dbReference type="InterPro" id="IPR008250">
    <property type="entry name" value="ATPase_P-typ_transduc_dom_A_sf"/>
</dbReference>
<dbReference type="GO" id="GO:0046872">
    <property type="term" value="F:metal ion binding"/>
    <property type="evidence" value="ECO:0007669"/>
    <property type="project" value="UniProtKB-KW"/>
</dbReference>
<reference evidence="21" key="2">
    <citation type="submission" date="2013-12" db="EMBL/GenBank/DDBJ databases">
        <title>Evolution of pathogenesis and genome organization in the Tremellales.</title>
        <authorList>
            <person name="Cuomo C."/>
            <person name="Litvintseva A."/>
            <person name="Heitman J."/>
            <person name="Chen Y."/>
            <person name="Sun S."/>
            <person name="Springer D."/>
            <person name="Dromer F."/>
            <person name="Young S."/>
            <person name="Zeng Q."/>
            <person name="Chapman S."/>
            <person name="Gujja S."/>
            <person name="Saif S."/>
            <person name="Birren B."/>
        </authorList>
    </citation>
    <scope>NUCLEOTIDE SEQUENCE [LARGE SCALE GENOMIC DNA]</scope>
    <source>
        <strain evidence="21">CBS 10435</strain>
    </source>
</reference>
<accession>A0A1B9IF57</accession>
<keyword evidence="10" id="KW-0460">Magnesium</keyword>
<dbReference type="FunFam" id="3.40.50.1000:FF:000018">
    <property type="entry name" value="Calcium-transporting ATPase"/>
    <property type="match status" value="1"/>
</dbReference>
<dbReference type="FunFam" id="2.70.150.10:FF:000028">
    <property type="entry name" value="Calcium-transporting ATPase"/>
    <property type="match status" value="1"/>
</dbReference>
<dbReference type="InterPro" id="IPR001757">
    <property type="entry name" value="P_typ_ATPase"/>
</dbReference>
<feature type="compositionally biased region" description="Basic residues" evidence="18">
    <location>
        <begin position="196"/>
        <end position="208"/>
    </location>
</feature>
<evidence type="ECO:0000256" key="8">
    <source>
        <dbReference type="ARBA" id="ARBA00022837"/>
    </source>
</evidence>
<keyword evidence="13 17" id="KW-0406">Ion transport</keyword>
<keyword evidence="4 17" id="KW-0109">Calcium transport</keyword>
<evidence type="ECO:0000256" key="15">
    <source>
        <dbReference type="ARBA" id="ARBA00038148"/>
    </source>
</evidence>
<dbReference type="NCBIfam" id="TIGR01494">
    <property type="entry name" value="ATPase_P-type"/>
    <property type="match status" value="2"/>
</dbReference>
<dbReference type="PROSITE" id="PS00154">
    <property type="entry name" value="ATPASE_E1_E2"/>
    <property type="match status" value="1"/>
</dbReference>
<dbReference type="PANTHER" id="PTHR24093:SF369">
    <property type="entry name" value="CALCIUM-TRANSPORTING ATPASE"/>
    <property type="match status" value="1"/>
</dbReference>
<dbReference type="InterPro" id="IPR023214">
    <property type="entry name" value="HAD_sf"/>
</dbReference>
<evidence type="ECO:0000256" key="10">
    <source>
        <dbReference type="ARBA" id="ARBA00022842"/>
    </source>
</evidence>
<comment type="similarity">
    <text evidence="15 17">Belongs to the cation transport ATPase (P-type) (TC 3.A.3) family.</text>
</comment>
<keyword evidence="14 17" id="KW-0472">Membrane</keyword>
<dbReference type="NCBIfam" id="TIGR01517">
    <property type="entry name" value="ATPase-IIB_Ca"/>
    <property type="match status" value="1"/>
</dbReference>
<keyword evidence="11" id="KW-1278">Translocase</keyword>
<dbReference type="SUPFAM" id="SSF81660">
    <property type="entry name" value="Metal cation-transporting ATPase, ATP-binding domain N"/>
    <property type="match status" value="1"/>
</dbReference>
<dbReference type="InterPro" id="IPR006068">
    <property type="entry name" value="ATPase_P-typ_cation-transptr_C"/>
</dbReference>
<dbReference type="InterPro" id="IPR044492">
    <property type="entry name" value="P_typ_ATPase_HD_dom"/>
</dbReference>
<dbReference type="InterPro" id="IPR023299">
    <property type="entry name" value="ATPase_P-typ_cyto_dom_N"/>
</dbReference>
<dbReference type="Pfam" id="PF13246">
    <property type="entry name" value="Cation_ATPase"/>
    <property type="match status" value="1"/>
</dbReference>
<evidence type="ECO:0000256" key="3">
    <source>
        <dbReference type="ARBA" id="ARBA00022554"/>
    </source>
</evidence>
<evidence type="ECO:0000313" key="20">
    <source>
        <dbReference type="EMBL" id="OCF54097.1"/>
    </source>
</evidence>
<dbReference type="Gene3D" id="1.20.1110.10">
    <property type="entry name" value="Calcium-transporting ATPase, transmembrane domain"/>
    <property type="match status" value="1"/>
</dbReference>
<feature type="compositionally biased region" description="Basic and acidic residues" evidence="18">
    <location>
        <begin position="223"/>
        <end position="246"/>
    </location>
</feature>
<dbReference type="CDD" id="cd02081">
    <property type="entry name" value="P-type_ATPase_Ca_PMCA-like"/>
    <property type="match status" value="1"/>
</dbReference>
<feature type="transmembrane region" description="Helical" evidence="17">
    <location>
        <begin position="390"/>
        <end position="410"/>
    </location>
</feature>
<comment type="catalytic activity">
    <reaction evidence="16 17">
        <text>Ca(2+)(in) + ATP + H2O = Ca(2+)(out) + ADP + phosphate + H(+)</text>
        <dbReference type="Rhea" id="RHEA:18105"/>
        <dbReference type="ChEBI" id="CHEBI:15377"/>
        <dbReference type="ChEBI" id="CHEBI:15378"/>
        <dbReference type="ChEBI" id="CHEBI:29108"/>
        <dbReference type="ChEBI" id="CHEBI:30616"/>
        <dbReference type="ChEBI" id="CHEBI:43474"/>
        <dbReference type="ChEBI" id="CHEBI:456216"/>
        <dbReference type="EC" id="7.2.2.10"/>
    </reaction>
</comment>
<evidence type="ECO:0000256" key="14">
    <source>
        <dbReference type="ARBA" id="ARBA00023136"/>
    </source>
</evidence>
<dbReference type="InterPro" id="IPR059000">
    <property type="entry name" value="ATPase_P-type_domA"/>
</dbReference>
<evidence type="ECO:0000256" key="2">
    <source>
        <dbReference type="ARBA" id="ARBA00022448"/>
    </source>
</evidence>
<dbReference type="PANTHER" id="PTHR24093">
    <property type="entry name" value="CATION TRANSPORTING ATPASE"/>
    <property type="match status" value="1"/>
</dbReference>
<dbReference type="InterPro" id="IPR018303">
    <property type="entry name" value="ATPase_P-typ_P_site"/>
</dbReference>
<evidence type="ECO:0000256" key="13">
    <source>
        <dbReference type="ARBA" id="ARBA00023065"/>
    </source>
</evidence>
<dbReference type="SUPFAM" id="SSF81665">
    <property type="entry name" value="Calcium ATPase, transmembrane domain M"/>
    <property type="match status" value="1"/>
</dbReference>
<organism evidence="20 21">
    <name type="scientific">Kwoniella mangroviensis CBS 10435</name>
    <dbReference type="NCBI Taxonomy" id="1331196"/>
    <lineage>
        <taxon>Eukaryota</taxon>
        <taxon>Fungi</taxon>
        <taxon>Dikarya</taxon>
        <taxon>Basidiomycota</taxon>
        <taxon>Agaricomycotina</taxon>
        <taxon>Tremellomycetes</taxon>
        <taxon>Tremellales</taxon>
        <taxon>Cryptococcaceae</taxon>
        <taxon>Kwoniella</taxon>
    </lineage>
</organism>
<keyword evidence="8 17" id="KW-0106">Calcium</keyword>
<proteinExistence type="inferred from homology"/>
<keyword evidence="21" id="KW-1185">Reference proteome</keyword>
<keyword evidence="5 17" id="KW-0812">Transmembrane</keyword>
<feature type="transmembrane region" description="Helical" evidence="17">
    <location>
        <begin position="1174"/>
        <end position="1191"/>
    </location>
</feature>
<dbReference type="Proteomes" id="UP000092583">
    <property type="component" value="Unassembled WGS sequence"/>
</dbReference>
<dbReference type="FunFam" id="1.20.1110.10:FF:000002">
    <property type="entry name" value="Calcium-transporting ATPase"/>
    <property type="match status" value="1"/>
</dbReference>
<dbReference type="GO" id="GO:0005886">
    <property type="term" value="C:plasma membrane"/>
    <property type="evidence" value="ECO:0007669"/>
    <property type="project" value="TreeGrafter"/>
</dbReference>
<feature type="transmembrane region" description="Helical" evidence="17">
    <location>
        <begin position="605"/>
        <end position="632"/>
    </location>
</feature>
<feature type="domain" description="Cation-transporting P-type ATPase N-terminal" evidence="19">
    <location>
        <begin position="308"/>
        <end position="361"/>
    </location>
</feature>
<dbReference type="GO" id="GO:0006874">
    <property type="term" value="P:intracellular calcium ion homeostasis"/>
    <property type="evidence" value="ECO:0007669"/>
    <property type="project" value="TreeGrafter"/>
</dbReference>
<feature type="compositionally biased region" description="Low complexity" evidence="18">
    <location>
        <begin position="8"/>
        <end position="28"/>
    </location>
</feature>
<evidence type="ECO:0000256" key="16">
    <source>
        <dbReference type="ARBA" id="ARBA00048694"/>
    </source>
</evidence>
<comment type="function">
    <text evidence="17">Catalyzes the hydrolysis of ATP coupled with the transport of calcium.</text>
</comment>
<dbReference type="GO" id="GO:0016887">
    <property type="term" value="F:ATP hydrolysis activity"/>
    <property type="evidence" value="ECO:0007669"/>
    <property type="project" value="InterPro"/>
</dbReference>
<dbReference type="EC" id="7.2.2.10" evidence="17"/>
<evidence type="ECO:0000256" key="1">
    <source>
        <dbReference type="ARBA" id="ARBA00004128"/>
    </source>
</evidence>
<evidence type="ECO:0000256" key="4">
    <source>
        <dbReference type="ARBA" id="ARBA00022568"/>
    </source>
</evidence>
<evidence type="ECO:0000256" key="18">
    <source>
        <dbReference type="SAM" id="MobiDB-lite"/>
    </source>
</evidence>
<sequence length="1456" mass="158631">MTPPPPLIITTDLDNNNNDINPNTNTPPALAPPIDVDQDPTTPPRGRSGSVPISDPSHLSPSRSHLHPNQNTHSPTPSWSSGTIPPSPTLTNSSVHFSEEAVTPTSPVHRTSLALRENDPTADSGMETLKVIGENDPQRHNRGWSIGTWSSEAGTEEDHSNFAPGKTTSKDKDALSRITTGTTAHTKSAEKSKDKKEKKKKSKKSKKSKKDEDGEGEEEEEDRPQAAHIDPDKDTTDPTPFREKPSRLAMLVDPKSLDELEKIGGVEGLLSGLGVDGKTGLRVGTNEGATETGAPRTSSEMPGGNEPQWHTSMDDRRRIYGRNELPERKSKSLLLLMWIAFKDKVLILLSIAAVVSLALGLYQDLGTPPEIIFNDECPAPVGCEEPQVDWVEGVAIVIAIIIVVMVGSVNDWQKERQFKKLNAQREDRTVKCIRGGNEMVVNTKDLVVGDICLLEPGEILPVDGVFLRGHNVRCDESGATGESDAIKKFPYQECIEERNAAQPGDKLKKDCFLISGAKVLEGVGEYVVISVGTNSFNGRIMMSMRGDSENTPLQLKLNKLAELIAKLGSAAGLLLFTALMIRFFVQLKTNPDRSANDKAQSFIQILIIAVTLIVVAVPEGLPLAVTLALAFATKRMTKQNLLVRVLGSCETMANATVVCTDKTGTLTQNEMTVVAGSLGVHGKFVKNLSDNASRSNANDVEGEQVREDFAFEMDEINNVASSELTSLLNEAICINSTAFEDKDEDGNLSFVGSKTETALLKFAKSSGWADWRKTREAYQVIQMIPFSSELKAMGVVVKIGDRYRLYIKGASEVLTKKCVKHVVVSQDQSTDNGLQTVEFNEETMNNIMKTIIFYANQSLRTIALCYKDFESWPPKGATQVNATDEVPYESIARDMTLIAVTGIEDPLRPGVREAVEKCQRAGVAVKMCTGDNVLTARSIANQCGIFTSGGVIMEGPLFRKLSDAERLEIVPRLQILARSSPEDKRLLVHTLKGMGEVVGVTGDGTNDGPALKLANVGFAMGIAGTEVAKEASDIILMDDSFKNIVLAIMWGRCVNDSVKKFLQFQISVNITAVVITFVSAVASSEEQSVLTAVQLLWVNLIMDTFAALALATDPATETSLDRKPDRKNAPLITVEMFKMICVQALYQIIVCLILHFLGLRILGLPHTDQNNTELGALVFNCFVFCQIFNQLNCRRLDRKLNVLEGFFRNYYFIVIFLIMVGGQILIIEVGGAAFQVTRLGGRDWAISLIIGAISLPIGAVVRLLPTGPFEKMLIKLRIYNDPNKLPVVAPEVEDEKYEYNPAINKVKDNLSTYANIRGGRLRASSIVAKSRSAQMKEADIQLPSLLTMVPTLIAGTVGAGAHWVHQTGSASLSNPAGADPSRSTAELFQGKVQLHPQTDRNDPLYTKFGITPPSPVEAASIAASAPSTMGRSRGRSQQRDLEKGGHGQNDQEVLRE</sequence>
<keyword evidence="3" id="KW-0926">Vacuole</keyword>